<dbReference type="PROSITE" id="PS50297">
    <property type="entry name" value="ANK_REP_REGION"/>
    <property type="match status" value="1"/>
</dbReference>
<dbReference type="InterPro" id="IPR050745">
    <property type="entry name" value="Multifunctional_regulatory"/>
</dbReference>
<evidence type="ECO:0000313" key="5">
    <source>
        <dbReference type="Proteomes" id="UP000176998"/>
    </source>
</evidence>
<comment type="caution">
    <text evidence="4">The sequence shown here is derived from an EMBL/GenBank/DDBJ whole genome shotgun (WGS) entry which is preliminary data.</text>
</comment>
<dbReference type="Pfam" id="PF00023">
    <property type="entry name" value="Ank"/>
    <property type="match status" value="1"/>
</dbReference>
<proteinExistence type="predicted"/>
<dbReference type="PANTHER" id="PTHR24189:SF50">
    <property type="entry name" value="ANKYRIN REPEAT AND SOCS BOX PROTEIN 2"/>
    <property type="match status" value="1"/>
</dbReference>
<keyword evidence="1" id="KW-0677">Repeat</keyword>
<dbReference type="SUPFAM" id="SSF48403">
    <property type="entry name" value="Ankyrin repeat"/>
    <property type="match status" value="1"/>
</dbReference>
<keyword evidence="2 3" id="KW-0040">ANK repeat</keyword>
<name>A0A1G4B3K6_9PEZI</name>
<evidence type="ECO:0000256" key="1">
    <source>
        <dbReference type="ARBA" id="ARBA00022737"/>
    </source>
</evidence>
<sequence length="871" mass="96753">MAELFGILAGVAGFASLSVQIGEGITKLRTIRDSAGQAATDISTLIRELDLLTYVMQDVDAQTSLRNDSVIQHCRADCDQVVRDLKSLLTKLPPTSRSTTKTNVLKLLAFRDWKENVESLQRSIQGAKVNLILITTYRNSNQLKELALVKNHEESVTLLIESGANINVRDTRYGRDFLDYAAIRKHWKLIYNFLVQLETLAEKSIVESWAKKAVILYHIDYPDHFGEREISLHQLLMKCSSANFTFDKVKQGTRDNCLLHFATRVTDFEALLSSGFKLFHQRNSDGQTPLMVAAKSFKPDLVKRLLDNGADSVIPEQKCTRELLGAWVNFGSGASVEKVSLFSDFSTASILDLPARTDIAAVCLLLNRLGFDVPSTGIRMRPPGLGGLVCASIRVEDPEFAQSLSDKFKDSKVEELSGMPGLKVEVHKPPNLDSNNKGFTHRVNCKKVICSWHKAKQIACLTFGSDSAENLVRSNFGTGKYTVLGSKVSCAPRSSTLLHQRGSRLGGRYLPASLPKLRLYIPTQATTADIISMIPQGQRPKGVKLEGLQDLDNTKSEFDMVEALLVNIGPLETRLTAKADQDGNRVEARARFQNEADAITAARSLNLKTLPFNKDDRLSISLVHCATYKVTCKIFSTVLVNFETTAQIFRAQRVNFKQFPPANGYVTLRLESGRRDFLSEALISMDKILEGRLVYAAEGKKPLWSPSFNNKALANRRLRPIEEQHRVAFQCFPSKAEIHVFGSLEATQKACDALLQSFSENPSTVRSIFLTSESLHWAIRGGLKAICEALGPEAASLNILETPKRLEIIGPPAAFDTAMDILDKRRLPREHDSSAATEDDCPTSVARFAKNPQLSRVLEENLPIMPCRSLW</sequence>
<keyword evidence="5" id="KW-1185">Reference proteome</keyword>
<dbReference type="GeneID" id="34561833"/>
<gene>
    <name evidence="4" type="ORF">CORC01_08693</name>
</gene>
<dbReference type="OrthoDB" id="1431934at2759"/>
<dbReference type="AlphaFoldDB" id="A0A1G4B3K6"/>
<dbReference type="InterPro" id="IPR002110">
    <property type="entry name" value="Ankyrin_rpt"/>
</dbReference>
<dbReference type="EMBL" id="MJBS01000075">
    <property type="protein sequence ID" value="OHE96000.1"/>
    <property type="molecule type" value="Genomic_DNA"/>
</dbReference>
<evidence type="ECO:0000256" key="2">
    <source>
        <dbReference type="ARBA" id="ARBA00023043"/>
    </source>
</evidence>
<dbReference type="SMART" id="SM00248">
    <property type="entry name" value="ANK"/>
    <property type="match status" value="3"/>
</dbReference>
<dbReference type="Proteomes" id="UP000176998">
    <property type="component" value="Unassembled WGS sequence"/>
</dbReference>
<protein>
    <submittedName>
        <fullName evidence="4">Uncharacterized protein</fullName>
    </submittedName>
</protein>
<reference evidence="4 5" key="1">
    <citation type="submission" date="2016-09" db="EMBL/GenBank/DDBJ databases">
        <authorList>
            <person name="Capua I."/>
            <person name="De Benedictis P."/>
            <person name="Joannis T."/>
            <person name="Lombin L.H."/>
            <person name="Cattoli G."/>
        </authorList>
    </citation>
    <scope>NUCLEOTIDE SEQUENCE [LARGE SCALE GENOMIC DNA]</scope>
    <source>
        <strain evidence="4 5">IMI 309357</strain>
    </source>
</reference>
<organism evidence="4 5">
    <name type="scientific">Colletotrichum orchidophilum</name>
    <dbReference type="NCBI Taxonomy" id="1209926"/>
    <lineage>
        <taxon>Eukaryota</taxon>
        <taxon>Fungi</taxon>
        <taxon>Dikarya</taxon>
        <taxon>Ascomycota</taxon>
        <taxon>Pezizomycotina</taxon>
        <taxon>Sordariomycetes</taxon>
        <taxon>Hypocreomycetidae</taxon>
        <taxon>Glomerellales</taxon>
        <taxon>Glomerellaceae</taxon>
        <taxon>Colletotrichum</taxon>
    </lineage>
</organism>
<feature type="repeat" description="ANK" evidence="3">
    <location>
        <begin position="285"/>
        <end position="317"/>
    </location>
</feature>
<evidence type="ECO:0000313" key="4">
    <source>
        <dbReference type="EMBL" id="OHE96000.1"/>
    </source>
</evidence>
<evidence type="ECO:0000256" key="3">
    <source>
        <dbReference type="PROSITE-ProRule" id="PRU00023"/>
    </source>
</evidence>
<feature type="repeat" description="ANK" evidence="3">
    <location>
        <begin position="139"/>
        <end position="171"/>
    </location>
</feature>
<dbReference type="Gene3D" id="1.25.40.20">
    <property type="entry name" value="Ankyrin repeat-containing domain"/>
    <property type="match status" value="2"/>
</dbReference>
<dbReference type="InterPro" id="IPR036770">
    <property type="entry name" value="Ankyrin_rpt-contain_sf"/>
</dbReference>
<dbReference type="RefSeq" id="XP_022473161.1">
    <property type="nucleotide sequence ID" value="XM_022620323.1"/>
</dbReference>
<accession>A0A1G4B3K6</accession>
<dbReference type="PANTHER" id="PTHR24189">
    <property type="entry name" value="MYOTROPHIN"/>
    <property type="match status" value="1"/>
</dbReference>
<dbReference type="PROSITE" id="PS50088">
    <property type="entry name" value="ANK_REPEAT"/>
    <property type="match status" value="2"/>
</dbReference>